<accession>A0A317DTF2</accession>
<evidence type="ECO:0000256" key="1">
    <source>
        <dbReference type="SAM" id="SignalP"/>
    </source>
</evidence>
<dbReference type="Proteomes" id="UP000246077">
    <property type="component" value="Unassembled WGS sequence"/>
</dbReference>
<evidence type="ECO:0000313" key="3">
    <source>
        <dbReference type="Proteomes" id="UP000246077"/>
    </source>
</evidence>
<feature type="signal peptide" evidence="1">
    <location>
        <begin position="1"/>
        <end position="19"/>
    </location>
</feature>
<proteinExistence type="predicted"/>
<dbReference type="Gene3D" id="3.40.50.1820">
    <property type="entry name" value="alpha/beta hydrolase"/>
    <property type="match status" value="1"/>
</dbReference>
<keyword evidence="1" id="KW-0732">Signal</keyword>
<sequence length="265" mass="28408">MKSATFWRSLALPFLLALAGCDLLWSDRDDVWAGTRVYVPWTATGDGQAIDASVRDLIARGGTEGDPLAGLLRPDTRLPVIVFLHGCSGDMAGVPELFVKKGFAVVAPWSFARPDRPASCGDVGPETLRWRLDEARWTLERLRGLPWVDSHGLALMGASEGGLAAAQYADLPAAVAAVVIMGWTCTDRENADFDGLRVPADRAVYAVVGADDPLVVSARLGGDCGYALRGRAMARNQVIRGLGHAVPDKAVIDDIAAFIEEARRR</sequence>
<dbReference type="RefSeq" id="WP_109923102.1">
    <property type="nucleotide sequence ID" value="NZ_QGLF01000007.1"/>
</dbReference>
<dbReference type="EMBL" id="QGLF01000007">
    <property type="protein sequence ID" value="PWR17968.1"/>
    <property type="molecule type" value="Genomic_DNA"/>
</dbReference>
<comment type="caution">
    <text evidence="2">The sequence shown here is derived from an EMBL/GenBank/DDBJ whole genome shotgun (WGS) entry which is preliminary data.</text>
</comment>
<dbReference type="PROSITE" id="PS51257">
    <property type="entry name" value="PROKAR_LIPOPROTEIN"/>
    <property type="match status" value="1"/>
</dbReference>
<dbReference type="AlphaFoldDB" id="A0A317DTF2"/>
<evidence type="ECO:0008006" key="4">
    <source>
        <dbReference type="Google" id="ProtNLM"/>
    </source>
</evidence>
<dbReference type="OrthoDB" id="3647650at2"/>
<keyword evidence="3" id="KW-1185">Reference proteome</keyword>
<feature type="chain" id="PRO_5016391999" description="Dienelactone hydrolase domain-containing protein" evidence="1">
    <location>
        <begin position="20"/>
        <end position="265"/>
    </location>
</feature>
<name>A0A317DTF2_9PROT</name>
<reference evidence="3" key="1">
    <citation type="submission" date="2018-05" db="EMBL/GenBank/DDBJ databases">
        <title>Zavarzinia sp. HR-AS.</title>
        <authorList>
            <person name="Lee Y."/>
            <person name="Jeon C.O."/>
        </authorList>
    </citation>
    <scope>NUCLEOTIDE SEQUENCE [LARGE SCALE GENOMIC DNA]</scope>
    <source>
        <strain evidence="3">DSM 1231</strain>
    </source>
</reference>
<dbReference type="SUPFAM" id="SSF53474">
    <property type="entry name" value="alpha/beta-Hydrolases"/>
    <property type="match status" value="1"/>
</dbReference>
<gene>
    <name evidence="2" type="ORF">DKG75_20725</name>
</gene>
<organism evidence="2 3">
    <name type="scientific">Zavarzinia compransoris</name>
    <dbReference type="NCBI Taxonomy" id="1264899"/>
    <lineage>
        <taxon>Bacteria</taxon>
        <taxon>Pseudomonadati</taxon>
        <taxon>Pseudomonadota</taxon>
        <taxon>Alphaproteobacteria</taxon>
        <taxon>Rhodospirillales</taxon>
        <taxon>Zavarziniaceae</taxon>
        <taxon>Zavarzinia</taxon>
    </lineage>
</organism>
<dbReference type="InterPro" id="IPR029058">
    <property type="entry name" value="AB_hydrolase_fold"/>
</dbReference>
<protein>
    <recommendedName>
        <fullName evidence="4">Dienelactone hydrolase domain-containing protein</fullName>
    </recommendedName>
</protein>
<evidence type="ECO:0000313" key="2">
    <source>
        <dbReference type="EMBL" id="PWR17968.1"/>
    </source>
</evidence>